<evidence type="ECO:0000256" key="1">
    <source>
        <dbReference type="SAM" id="MobiDB-lite"/>
    </source>
</evidence>
<evidence type="ECO:0000313" key="2">
    <source>
        <dbReference type="EMBL" id="GFO04948.1"/>
    </source>
</evidence>
<dbReference type="Proteomes" id="UP000735302">
    <property type="component" value="Unassembled WGS sequence"/>
</dbReference>
<sequence length="117" mass="13066">MVSLKTVASAYIDARPNKSFRRKHAVSFSAKSEPYRPLIRAVDRRDNRNNWPRPRVGISTSNYSSKGHRSPSFQGCSDAVKGVLLVHLPQTETNLILMAKVLARVNILDPVRAVVLV</sequence>
<dbReference type="AlphaFoldDB" id="A0AAV4AEG0"/>
<dbReference type="EMBL" id="BLXT01003745">
    <property type="protein sequence ID" value="GFO04948.1"/>
    <property type="molecule type" value="Genomic_DNA"/>
</dbReference>
<proteinExistence type="predicted"/>
<gene>
    <name evidence="2" type="ORF">PoB_003145300</name>
</gene>
<protein>
    <submittedName>
        <fullName evidence="2">Uncharacterized protein</fullName>
    </submittedName>
</protein>
<comment type="caution">
    <text evidence="2">The sequence shown here is derived from an EMBL/GenBank/DDBJ whole genome shotgun (WGS) entry which is preliminary data.</text>
</comment>
<name>A0AAV4AEG0_9GAST</name>
<feature type="region of interest" description="Disordered" evidence="1">
    <location>
        <begin position="46"/>
        <end position="71"/>
    </location>
</feature>
<organism evidence="2 3">
    <name type="scientific">Plakobranchus ocellatus</name>
    <dbReference type="NCBI Taxonomy" id="259542"/>
    <lineage>
        <taxon>Eukaryota</taxon>
        <taxon>Metazoa</taxon>
        <taxon>Spiralia</taxon>
        <taxon>Lophotrochozoa</taxon>
        <taxon>Mollusca</taxon>
        <taxon>Gastropoda</taxon>
        <taxon>Heterobranchia</taxon>
        <taxon>Euthyneura</taxon>
        <taxon>Panpulmonata</taxon>
        <taxon>Sacoglossa</taxon>
        <taxon>Placobranchoidea</taxon>
        <taxon>Plakobranchidae</taxon>
        <taxon>Plakobranchus</taxon>
    </lineage>
</organism>
<feature type="compositionally biased region" description="Polar residues" evidence="1">
    <location>
        <begin position="58"/>
        <end position="71"/>
    </location>
</feature>
<keyword evidence="3" id="KW-1185">Reference proteome</keyword>
<evidence type="ECO:0000313" key="3">
    <source>
        <dbReference type="Proteomes" id="UP000735302"/>
    </source>
</evidence>
<reference evidence="2 3" key="1">
    <citation type="journal article" date="2021" name="Elife">
        <title>Chloroplast acquisition without the gene transfer in kleptoplastic sea slugs, Plakobranchus ocellatus.</title>
        <authorList>
            <person name="Maeda T."/>
            <person name="Takahashi S."/>
            <person name="Yoshida T."/>
            <person name="Shimamura S."/>
            <person name="Takaki Y."/>
            <person name="Nagai Y."/>
            <person name="Toyoda A."/>
            <person name="Suzuki Y."/>
            <person name="Arimoto A."/>
            <person name="Ishii H."/>
            <person name="Satoh N."/>
            <person name="Nishiyama T."/>
            <person name="Hasebe M."/>
            <person name="Maruyama T."/>
            <person name="Minagawa J."/>
            <person name="Obokata J."/>
            <person name="Shigenobu S."/>
        </authorList>
    </citation>
    <scope>NUCLEOTIDE SEQUENCE [LARGE SCALE GENOMIC DNA]</scope>
</reference>
<accession>A0AAV4AEG0</accession>